<dbReference type="RefSeq" id="WP_413275983.1">
    <property type="nucleotide sequence ID" value="NZ_JBHFNT010000035.1"/>
</dbReference>
<dbReference type="Pfam" id="PF11866">
    <property type="entry name" value="DUF3386"/>
    <property type="match status" value="1"/>
</dbReference>
<dbReference type="Proteomes" id="UP001576780">
    <property type="component" value="Unassembled WGS sequence"/>
</dbReference>
<proteinExistence type="predicted"/>
<dbReference type="EMBL" id="JBHFNT010000035">
    <property type="protein sequence ID" value="MFB2833530.1"/>
    <property type="molecule type" value="Genomic_DNA"/>
</dbReference>
<comment type="caution">
    <text evidence="1">The sequence shown here is derived from an EMBL/GenBank/DDBJ whole genome shotgun (WGS) entry which is preliminary data.</text>
</comment>
<organism evidence="1 2">
    <name type="scientific">Floridaenema evergladense BLCC-F167</name>
    <dbReference type="NCBI Taxonomy" id="3153639"/>
    <lineage>
        <taxon>Bacteria</taxon>
        <taxon>Bacillati</taxon>
        <taxon>Cyanobacteriota</taxon>
        <taxon>Cyanophyceae</taxon>
        <taxon>Oscillatoriophycideae</taxon>
        <taxon>Aerosakkonematales</taxon>
        <taxon>Aerosakkonemataceae</taxon>
        <taxon>Floridanema</taxon>
        <taxon>Floridanema evergladense</taxon>
    </lineage>
</organism>
<accession>A0ABV4WEM2</accession>
<gene>
    <name evidence="1" type="ORF">ACE1CA_03255</name>
</gene>
<keyword evidence="2" id="KW-1185">Reference proteome</keyword>
<evidence type="ECO:0000313" key="2">
    <source>
        <dbReference type="Proteomes" id="UP001576780"/>
    </source>
</evidence>
<reference evidence="1 2" key="1">
    <citation type="submission" date="2024-09" db="EMBL/GenBank/DDBJ databases">
        <title>Floridaenema gen nov. (Aerosakkonemataceae, Aerosakkonematales ord. nov., Cyanobacteria) from benthic tropical and subtropical fresh waters, with the description of four new species.</title>
        <authorList>
            <person name="Moretto J.A."/>
            <person name="Berthold D.E."/>
            <person name="Lefler F.W."/>
            <person name="Huang I.-S."/>
            <person name="Laughinghouse H. IV."/>
        </authorList>
    </citation>
    <scope>NUCLEOTIDE SEQUENCE [LARGE SCALE GENOMIC DNA]</scope>
    <source>
        <strain evidence="1 2">BLCC-F167</strain>
    </source>
</reference>
<dbReference type="InterPro" id="IPR021809">
    <property type="entry name" value="DUF3386"/>
</dbReference>
<name>A0ABV4WEM2_9CYAN</name>
<evidence type="ECO:0000313" key="1">
    <source>
        <dbReference type="EMBL" id="MFB2833530.1"/>
    </source>
</evidence>
<protein>
    <submittedName>
        <fullName evidence="1">DUF3386 domain-containing protein</fullName>
    </submittedName>
</protein>
<sequence>MTEQKSAKELFRSAYENRYTWDTKFPGFIADIELKQGDEVFTGKVRVNPDMSVEVSGIEDEQVKESIYTQMRDVITHRKRGNFEQAHGKNEFSLGETDSTGAMEILVKGDAMGSNYKIRGTEICQVSRVMGRVAFTIDTHESMNTGEGYIASRYDAIFRNPQTGEVTNELEFEDDYEKIGNYYIMTHQVVRSNEQGQKTSTEFTYSNVKLLEAAVV</sequence>